<dbReference type="PROSITE" id="PS51708">
    <property type="entry name" value="CHAD"/>
    <property type="match status" value="1"/>
</dbReference>
<sequence length="366" mass="38082">MPAAALETADAAEVLSGCLHAWAADFLRSLRMHEESAGSAQTAPAAAEAVRQLRAASRRIGSALLTYRPLVDAAWADELSGELRRLSGTLAREYRCGARQARLLAALHRLAVEGVGGDRAAALLERQHTLARSRAHSAALETLVSSRFHAVADAVAVLAYEVPFAADAPRGRAGAVLVPLAERARERLVGAVEALPRTGRIPAAPTAPEGRGGHDAQSRQDAAWFEVRILLRHHRYAQEVLYAAGAPPAGAGPDVVRTDAGRGAGSGAGPGGEGGGEGGVGTREADGPAQRLAAASTALDRHRDAVEAAEAAATAARTPRIAPATAYALGVLHAGQRQEAEAARQEFRKLWQQVESGKRETAGQAL</sequence>
<dbReference type="SMART" id="SM00880">
    <property type="entry name" value="CHAD"/>
    <property type="match status" value="1"/>
</dbReference>
<organism evidence="3 4">
    <name type="scientific">Streptomyces abyssalis</name>
    <dbReference type="NCBI Taxonomy" id="933944"/>
    <lineage>
        <taxon>Bacteria</taxon>
        <taxon>Bacillati</taxon>
        <taxon>Actinomycetota</taxon>
        <taxon>Actinomycetes</taxon>
        <taxon>Kitasatosporales</taxon>
        <taxon>Streptomycetaceae</taxon>
        <taxon>Streptomyces</taxon>
    </lineage>
</organism>
<dbReference type="InterPro" id="IPR007899">
    <property type="entry name" value="CHAD_dom"/>
</dbReference>
<keyword evidence="4" id="KW-1185">Reference proteome</keyword>
<dbReference type="EMBL" id="LJGT01000038">
    <property type="protein sequence ID" value="OEU90680.1"/>
    <property type="molecule type" value="Genomic_DNA"/>
</dbReference>
<comment type="caution">
    <text evidence="3">The sequence shown here is derived from an EMBL/GenBank/DDBJ whole genome shotgun (WGS) entry which is preliminary data.</text>
</comment>
<protein>
    <recommendedName>
        <fullName evidence="2">CHAD domain-containing protein</fullName>
    </recommendedName>
</protein>
<evidence type="ECO:0000313" key="4">
    <source>
        <dbReference type="Proteomes" id="UP000176087"/>
    </source>
</evidence>
<dbReference type="STRING" id="933944.AN215_09940"/>
<feature type="compositionally biased region" description="Gly residues" evidence="1">
    <location>
        <begin position="262"/>
        <end position="281"/>
    </location>
</feature>
<dbReference type="Proteomes" id="UP000176087">
    <property type="component" value="Unassembled WGS sequence"/>
</dbReference>
<evidence type="ECO:0000313" key="3">
    <source>
        <dbReference type="EMBL" id="OEU90680.1"/>
    </source>
</evidence>
<accession>A0A1E7JQY4</accession>
<evidence type="ECO:0000259" key="2">
    <source>
        <dbReference type="PROSITE" id="PS51708"/>
    </source>
</evidence>
<dbReference type="InterPro" id="IPR038186">
    <property type="entry name" value="CHAD_dom_sf"/>
</dbReference>
<dbReference type="PATRIC" id="fig|933944.5.peg.327"/>
<dbReference type="Gene3D" id="1.40.20.10">
    <property type="entry name" value="CHAD domain"/>
    <property type="match status" value="1"/>
</dbReference>
<dbReference type="Pfam" id="PF05235">
    <property type="entry name" value="CHAD"/>
    <property type="match status" value="1"/>
</dbReference>
<name>A0A1E7JQY4_9ACTN</name>
<feature type="domain" description="CHAD" evidence="2">
    <location>
        <begin position="8"/>
        <end position="356"/>
    </location>
</feature>
<feature type="region of interest" description="Disordered" evidence="1">
    <location>
        <begin position="247"/>
        <end position="300"/>
    </location>
</feature>
<feature type="region of interest" description="Disordered" evidence="1">
    <location>
        <begin position="199"/>
        <end position="218"/>
    </location>
</feature>
<reference evidence="3 4" key="1">
    <citation type="journal article" date="2016" name="Front. Microbiol.">
        <title>Comparative Genomics Analysis of Streptomyces Species Reveals Their Adaptation to the Marine Environment and Their Diversity at the Genomic Level.</title>
        <authorList>
            <person name="Tian X."/>
            <person name="Zhang Z."/>
            <person name="Yang T."/>
            <person name="Chen M."/>
            <person name="Li J."/>
            <person name="Chen F."/>
            <person name="Yang J."/>
            <person name="Li W."/>
            <person name="Zhang B."/>
            <person name="Zhang Z."/>
            <person name="Wu J."/>
            <person name="Zhang C."/>
            <person name="Long L."/>
            <person name="Xiao J."/>
        </authorList>
    </citation>
    <scope>NUCLEOTIDE SEQUENCE [LARGE SCALE GENOMIC DNA]</scope>
    <source>
        <strain evidence="3 4">SCSIO 10390</strain>
    </source>
</reference>
<dbReference type="AlphaFoldDB" id="A0A1E7JQY4"/>
<gene>
    <name evidence="3" type="ORF">AN215_09940</name>
</gene>
<evidence type="ECO:0000256" key="1">
    <source>
        <dbReference type="SAM" id="MobiDB-lite"/>
    </source>
</evidence>
<proteinExistence type="predicted"/>